<evidence type="ECO:0000256" key="13">
    <source>
        <dbReference type="ARBA" id="ARBA00023268"/>
    </source>
</evidence>
<dbReference type="InterPro" id="IPR000631">
    <property type="entry name" value="CARKD"/>
</dbReference>
<feature type="binding site" evidence="17">
    <location>
        <begin position="416"/>
        <end position="420"/>
    </location>
    <ligand>
        <name>AMP</name>
        <dbReference type="ChEBI" id="CHEBI:456215"/>
    </ligand>
</feature>
<dbReference type="Gene3D" id="3.40.1190.20">
    <property type="match status" value="1"/>
</dbReference>
<comment type="function">
    <text evidence="14 19">Bifunctional enzyme that catalyzes the epimerization of the S- and R-forms of NAD(P)HX and the dehydration of the S-form of NAD(P)HX at the expense of ADP, which is converted to AMP. This allows the repair of both epimers of NAD(P)HX, a damaged form of NAD(P)H that is a result of enzymatic or heat-dependent hydration.</text>
</comment>
<organism evidence="22 23">
    <name type="scientific">Intrasporangium oryzae NRRL B-24470</name>
    <dbReference type="NCBI Taxonomy" id="1386089"/>
    <lineage>
        <taxon>Bacteria</taxon>
        <taxon>Bacillati</taxon>
        <taxon>Actinomycetota</taxon>
        <taxon>Actinomycetes</taxon>
        <taxon>Micrococcales</taxon>
        <taxon>Intrasporangiaceae</taxon>
        <taxon>Intrasporangium</taxon>
    </lineage>
</organism>
<keyword evidence="13" id="KW-0511">Multifunctional enzyme</keyword>
<keyword evidence="5 18" id="KW-0479">Metal-binding</keyword>
<dbReference type="GO" id="GO:0052855">
    <property type="term" value="F:ADP-dependent NAD(P)H-hydrate dehydratase activity"/>
    <property type="evidence" value="ECO:0007669"/>
    <property type="project" value="UniProtKB-UniRule"/>
</dbReference>
<feature type="binding site" evidence="17">
    <location>
        <position position="448"/>
    </location>
    <ligand>
        <name>(6S)-NADPHX</name>
        <dbReference type="ChEBI" id="CHEBI:64076"/>
    </ligand>
</feature>
<comment type="similarity">
    <text evidence="3 19">In the N-terminal section; belongs to the NnrE/AIBP family.</text>
</comment>
<dbReference type="GO" id="GO:0005524">
    <property type="term" value="F:ATP binding"/>
    <property type="evidence" value="ECO:0007669"/>
    <property type="project" value="UniProtKB-UniRule"/>
</dbReference>
<gene>
    <name evidence="18" type="primary">nnrE</name>
    <name evidence="17" type="synonym">nnrD</name>
    <name evidence="22" type="ORF">N865_21610</name>
</gene>
<reference evidence="22 23" key="1">
    <citation type="submission" date="2013-08" db="EMBL/GenBank/DDBJ databases">
        <title>Intrasporangium oryzae NRRL B-24470.</title>
        <authorList>
            <person name="Liu H."/>
            <person name="Wang G."/>
        </authorList>
    </citation>
    <scope>NUCLEOTIDE SEQUENCE [LARGE SCALE GENOMIC DNA]</scope>
    <source>
        <strain evidence="22 23">NRRL B-24470</strain>
    </source>
</reference>
<keyword evidence="10 17" id="KW-0520">NAD</keyword>
<evidence type="ECO:0000256" key="1">
    <source>
        <dbReference type="ARBA" id="ARBA00000013"/>
    </source>
</evidence>
<keyword evidence="6 17" id="KW-0547">Nucleotide-binding</keyword>
<dbReference type="InterPro" id="IPR004443">
    <property type="entry name" value="YjeF_N_dom"/>
</dbReference>
<evidence type="ECO:0000256" key="17">
    <source>
        <dbReference type="HAMAP-Rule" id="MF_01965"/>
    </source>
</evidence>
<dbReference type="EC" id="5.1.99.6" evidence="19"/>
<evidence type="ECO:0000256" key="3">
    <source>
        <dbReference type="ARBA" id="ARBA00006001"/>
    </source>
</evidence>
<comment type="catalytic activity">
    <reaction evidence="15 17 19">
        <text>(6S)-NADHX + ADP = AMP + phosphate + NADH + H(+)</text>
        <dbReference type="Rhea" id="RHEA:32223"/>
        <dbReference type="ChEBI" id="CHEBI:15378"/>
        <dbReference type="ChEBI" id="CHEBI:43474"/>
        <dbReference type="ChEBI" id="CHEBI:57945"/>
        <dbReference type="ChEBI" id="CHEBI:64074"/>
        <dbReference type="ChEBI" id="CHEBI:456215"/>
        <dbReference type="ChEBI" id="CHEBI:456216"/>
        <dbReference type="EC" id="4.2.1.136"/>
    </reaction>
</comment>
<evidence type="ECO:0000256" key="8">
    <source>
        <dbReference type="ARBA" id="ARBA00022857"/>
    </source>
</evidence>
<evidence type="ECO:0000256" key="11">
    <source>
        <dbReference type="ARBA" id="ARBA00023235"/>
    </source>
</evidence>
<comment type="cofactor">
    <cofactor evidence="17">
        <name>Mg(2+)</name>
        <dbReference type="ChEBI" id="CHEBI:18420"/>
    </cofactor>
</comment>
<name>W9G4E1_9MICO</name>
<evidence type="ECO:0000313" key="23">
    <source>
        <dbReference type="Proteomes" id="UP000019489"/>
    </source>
</evidence>
<dbReference type="OrthoDB" id="9806925at2"/>
<dbReference type="HAMAP" id="MF_01965">
    <property type="entry name" value="NADHX_dehydratase"/>
    <property type="match status" value="1"/>
</dbReference>
<evidence type="ECO:0000256" key="2">
    <source>
        <dbReference type="ARBA" id="ARBA00000909"/>
    </source>
</evidence>
<evidence type="ECO:0000256" key="4">
    <source>
        <dbReference type="ARBA" id="ARBA00009524"/>
    </source>
</evidence>
<dbReference type="eggNOG" id="COG0062">
    <property type="taxonomic scope" value="Bacteria"/>
</dbReference>
<keyword evidence="9 18" id="KW-0630">Potassium</keyword>
<dbReference type="HAMAP" id="MF_01966">
    <property type="entry name" value="NADHX_epimerase"/>
    <property type="match status" value="1"/>
</dbReference>
<dbReference type="PATRIC" id="fig|1386089.3.peg.4127"/>
<dbReference type="GO" id="GO:0016301">
    <property type="term" value="F:kinase activity"/>
    <property type="evidence" value="ECO:0007669"/>
    <property type="project" value="UniProtKB-KW"/>
</dbReference>
<evidence type="ECO:0000256" key="9">
    <source>
        <dbReference type="ARBA" id="ARBA00022958"/>
    </source>
</evidence>
<dbReference type="Pfam" id="PF03853">
    <property type="entry name" value="YjeF_N"/>
    <property type="match status" value="1"/>
</dbReference>
<dbReference type="PANTHER" id="PTHR12592:SF0">
    <property type="entry name" value="ATP-DEPENDENT (S)-NAD(P)H-HYDRATE DEHYDRATASE"/>
    <property type="match status" value="1"/>
</dbReference>
<comment type="caution">
    <text evidence="18">Lacks conserved residue(s) required for the propagation of feature annotation.</text>
</comment>
<keyword evidence="7 17" id="KW-0067">ATP-binding</keyword>
<dbReference type="GO" id="GO:0052856">
    <property type="term" value="F:NAD(P)HX epimerase activity"/>
    <property type="evidence" value="ECO:0007669"/>
    <property type="project" value="UniProtKB-UniRule"/>
</dbReference>
<comment type="function">
    <text evidence="17">Catalyzes the dehydration of the S-form of NAD(P)HX at the expense of ADP, which is converted to AMP. Together with NAD(P)HX epimerase, which catalyzes the epimerization of the S- and R-forms, the enzyme allows the repair of both epimers of NAD(P)HX, a damaged form of NAD(P)H that is a result of enzymatic or heat-dependent hydration.</text>
</comment>
<feature type="binding site" evidence="18">
    <location>
        <position position="127"/>
    </location>
    <ligand>
        <name>K(+)</name>
        <dbReference type="ChEBI" id="CHEBI:29103"/>
    </ligand>
</feature>
<feature type="binding site" evidence="18">
    <location>
        <begin position="131"/>
        <end position="137"/>
    </location>
    <ligand>
        <name>(6S)-NADPHX</name>
        <dbReference type="ChEBI" id="CHEBI:64076"/>
    </ligand>
</feature>
<dbReference type="InterPro" id="IPR036652">
    <property type="entry name" value="YjeF_N_dom_sf"/>
</dbReference>
<feature type="binding site" evidence="18">
    <location>
        <position position="162"/>
    </location>
    <ligand>
        <name>K(+)</name>
        <dbReference type="ChEBI" id="CHEBI:29103"/>
    </ligand>
</feature>
<dbReference type="PROSITE" id="PS01050">
    <property type="entry name" value="YJEF_C_2"/>
    <property type="match status" value="1"/>
</dbReference>
<evidence type="ECO:0000256" key="5">
    <source>
        <dbReference type="ARBA" id="ARBA00022723"/>
    </source>
</evidence>
<dbReference type="AlphaFoldDB" id="W9G4E1"/>
<evidence type="ECO:0000256" key="15">
    <source>
        <dbReference type="ARBA" id="ARBA00048238"/>
    </source>
</evidence>
<dbReference type="SUPFAM" id="SSF64153">
    <property type="entry name" value="YjeF N-terminal domain-like"/>
    <property type="match status" value="1"/>
</dbReference>
<dbReference type="GO" id="GO:0046872">
    <property type="term" value="F:metal ion binding"/>
    <property type="evidence" value="ECO:0007669"/>
    <property type="project" value="UniProtKB-UniRule"/>
</dbReference>
<keyword evidence="11 18" id="KW-0413">Isomerase</keyword>
<proteinExistence type="inferred from homology"/>
<dbReference type="Proteomes" id="UP000019489">
    <property type="component" value="Unassembled WGS sequence"/>
</dbReference>
<evidence type="ECO:0000256" key="19">
    <source>
        <dbReference type="PIRNR" id="PIRNR017184"/>
    </source>
</evidence>
<feature type="binding site" evidence="17">
    <location>
        <position position="361"/>
    </location>
    <ligand>
        <name>(6S)-NADPHX</name>
        <dbReference type="ChEBI" id="CHEBI:64076"/>
    </ligand>
</feature>
<feature type="binding site" evidence="18">
    <location>
        <position position="59"/>
    </location>
    <ligand>
        <name>K(+)</name>
        <dbReference type="ChEBI" id="CHEBI:29103"/>
    </ligand>
</feature>
<dbReference type="InterPro" id="IPR017953">
    <property type="entry name" value="Carbohydrate_kinase_pred_CS"/>
</dbReference>
<dbReference type="PROSITE" id="PS51383">
    <property type="entry name" value="YJEF_C_3"/>
    <property type="match status" value="1"/>
</dbReference>
<accession>W9G4E1</accession>
<comment type="cofactor">
    <cofactor evidence="18 19">
        <name>K(+)</name>
        <dbReference type="ChEBI" id="CHEBI:29103"/>
    </cofactor>
    <text evidence="18 19">Binds 1 potassium ion per subunit.</text>
</comment>
<evidence type="ECO:0000256" key="10">
    <source>
        <dbReference type="ARBA" id="ARBA00023027"/>
    </source>
</evidence>
<dbReference type="RefSeq" id="WP_051511190.1">
    <property type="nucleotide sequence ID" value="NZ_AWSA01000082.1"/>
</dbReference>
<comment type="similarity">
    <text evidence="18">Belongs to the NnrE/AIBP family.</text>
</comment>
<evidence type="ECO:0000256" key="7">
    <source>
        <dbReference type="ARBA" id="ARBA00022840"/>
    </source>
</evidence>
<comment type="catalytic activity">
    <reaction evidence="16 17 19">
        <text>(6S)-NADPHX + ADP = AMP + phosphate + NADPH + H(+)</text>
        <dbReference type="Rhea" id="RHEA:32235"/>
        <dbReference type="ChEBI" id="CHEBI:15378"/>
        <dbReference type="ChEBI" id="CHEBI:43474"/>
        <dbReference type="ChEBI" id="CHEBI:57783"/>
        <dbReference type="ChEBI" id="CHEBI:64076"/>
        <dbReference type="ChEBI" id="CHEBI:456215"/>
        <dbReference type="ChEBI" id="CHEBI:456216"/>
        <dbReference type="EC" id="4.2.1.136"/>
    </reaction>
</comment>
<feature type="binding site" evidence="17">
    <location>
        <position position="308"/>
    </location>
    <ligand>
        <name>(6S)-NADPHX</name>
        <dbReference type="ChEBI" id="CHEBI:64076"/>
    </ligand>
</feature>
<keyword evidence="23" id="KW-1185">Reference proteome</keyword>
<keyword evidence="22" id="KW-0808">Transferase</keyword>
<comment type="similarity">
    <text evidence="17">Belongs to the NnrD/CARKD family.</text>
</comment>
<evidence type="ECO:0000259" key="21">
    <source>
        <dbReference type="PROSITE" id="PS51385"/>
    </source>
</evidence>
<comment type="catalytic activity">
    <reaction evidence="1 18 19">
        <text>(6R)-NADHX = (6S)-NADHX</text>
        <dbReference type="Rhea" id="RHEA:32215"/>
        <dbReference type="ChEBI" id="CHEBI:64074"/>
        <dbReference type="ChEBI" id="CHEBI:64075"/>
        <dbReference type="EC" id="5.1.99.6"/>
    </reaction>
</comment>
<dbReference type="GO" id="GO:0110051">
    <property type="term" value="P:metabolite repair"/>
    <property type="evidence" value="ECO:0007669"/>
    <property type="project" value="TreeGrafter"/>
</dbReference>
<dbReference type="CDD" id="cd01171">
    <property type="entry name" value="YXKO-related"/>
    <property type="match status" value="1"/>
</dbReference>
<feature type="domain" description="YjeF C-terminal" evidence="20">
    <location>
        <begin position="223"/>
        <end position="504"/>
    </location>
</feature>
<comment type="subunit">
    <text evidence="17">Homotetramer.</text>
</comment>
<evidence type="ECO:0000256" key="12">
    <source>
        <dbReference type="ARBA" id="ARBA00023239"/>
    </source>
</evidence>
<comment type="catalytic activity">
    <reaction evidence="2 18 19">
        <text>(6R)-NADPHX = (6S)-NADPHX</text>
        <dbReference type="Rhea" id="RHEA:32227"/>
        <dbReference type="ChEBI" id="CHEBI:64076"/>
        <dbReference type="ChEBI" id="CHEBI:64077"/>
        <dbReference type="EC" id="5.1.99.6"/>
    </reaction>
</comment>
<protein>
    <recommendedName>
        <fullName evidence="19">Bifunctional NAD(P)H-hydrate repair enzyme</fullName>
    </recommendedName>
    <alternativeName>
        <fullName evidence="19">Nicotinamide nucleotide repair protein</fullName>
    </alternativeName>
    <domain>
        <recommendedName>
            <fullName evidence="19">ADP-dependent (S)-NAD(P)H-hydrate dehydratase</fullName>
            <ecNumber evidence="19">4.2.1.136</ecNumber>
        </recommendedName>
        <alternativeName>
            <fullName evidence="19">ADP-dependent NAD(P)HX dehydratase</fullName>
        </alternativeName>
    </domain>
    <domain>
        <recommendedName>
            <fullName evidence="19">NAD(P)H-hydrate epimerase</fullName>
            <ecNumber evidence="19">5.1.99.6</ecNumber>
        </recommendedName>
    </domain>
</protein>
<evidence type="ECO:0000256" key="14">
    <source>
        <dbReference type="ARBA" id="ARBA00025153"/>
    </source>
</evidence>
<dbReference type="EC" id="4.2.1.136" evidence="19"/>
<keyword evidence="8 17" id="KW-0521">NADP</keyword>
<keyword evidence="12 17" id="KW-0456">Lyase</keyword>
<dbReference type="STRING" id="1386089.N865_21610"/>
<dbReference type="PIRSF" id="PIRSF017184">
    <property type="entry name" value="Nnr"/>
    <property type="match status" value="1"/>
</dbReference>
<dbReference type="SUPFAM" id="SSF53613">
    <property type="entry name" value="Ribokinase-like"/>
    <property type="match status" value="1"/>
</dbReference>
<sequence>MIRAHRVEDVRAAEAAAMAALPEGELMARASEGLAEVAAARLAERDGRTVVALVGPGNNGGDTLYAAGLLSEAGFACVAVLVTPAGRASVHAEALAAAEEAGVAVVVPADDPAAAAALVGEGDLVLDGIVGIGGRPGLHDEAARMVDAIDDDAWVLAVDLASGLDPCGESGDDEAVWADETVTFGTPKPAHLLPAGEGATGRLTVVDIGLDLDDVPAAVERLTYDDVALLWPVPGPADDKYSRGVLGVVAGGESYTGAAILSVTAAAESGAGMIRYVGTPTPTGLVRAAVPEAVHGEGRVQAWLIGPGLDVSAEGEAARAQLDVARTALASDEPVVLDAGGLDLLDPGALPRTAPTLLTPHAGELARLLSRLDAPSGARDATTGETPSVTRADVEGDPLGHARRLAARTGATVLLKGSTTLVVDPDLAAPVRSQADAPAWLATAGAGDVLSGVVGTLLASGLKPLDAGSLGALVHGVTADRVSAGGPLRALAVAHGIRPTVRDLLARGRSAPE</sequence>
<evidence type="ECO:0000313" key="22">
    <source>
        <dbReference type="EMBL" id="EWS99657.1"/>
    </source>
</evidence>
<dbReference type="eggNOG" id="COG0063">
    <property type="taxonomic scope" value="Bacteria"/>
</dbReference>
<dbReference type="InterPro" id="IPR029056">
    <property type="entry name" value="Ribokinase-like"/>
</dbReference>
<dbReference type="Pfam" id="PF01256">
    <property type="entry name" value="Carb_kinase"/>
    <property type="match status" value="1"/>
</dbReference>
<dbReference type="Gene3D" id="3.40.50.10260">
    <property type="entry name" value="YjeF N-terminal domain"/>
    <property type="match status" value="1"/>
</dbReference>
<evidence type="ECO:0000256" key="18">
    <source>
        <dbReference type="HAMAP-Rule" id="MF_01966"/>
    </source>
</evidence>
<dbReference type="InterPro" id="IPR030677">
    <property type="entry name" value="Nnr"/>
</dbReference>
<keyword evidence="22" id="KW-0418">Kinase</keyword>
<dbReference type="PANTHER" id="PTHR12592">
    <property type="entry name" value="ATP-DEPENDENT (S)-NAD(P)H-HYDRATE DEHYDRATASE FAMILY MEMBER"/>
    <property type="match status" value="1"/>
</dbReference>
<comment type="caution">
    <text evidence="22">The sequence shown here is derived from an EMBL/GenBank/DDBJ whole genome shotgun (WGS) entry which is preliminary data.</text>
</comment>
<feature type="binding site" evidence="18">
    <location>
        <begin position="58"/>
        <end position="62"/>
    </location>
    <ligand>
        <name>(6S)-NADPHX</name>
        <dbReference type="ChEBI" id="CHEBI:64076"/>
    </ligand>
</feature>
<feature type="binding site" evidence="17">
    <location>
        <position position="258"/>
    </location>
    <ligand>
        <name>(6S)-NADPHX</name>
        <dbReference type="ChEBI" id="CHEBI:64076"/>
    </ligand>
</feature>
<comment type="similarity">
    <text evidence="4 19">In the C-terminal section; belongs to the NnrD/CARKD family.</text>
</comment>
<feature type="binding site" evidence="18">
    <location>
        <position position="159"/>
    </location>
    <ligand>
        <name>(6S)-NADPHX</name>
        <dbReference type="ChEBI" id="CHEBI:64076"/>
    </ligand>
</feature>
<evidence type="ECO:0000256" key="6">
    <source>
        <dbReference type="ARBA" id="ARBA00022741"/>
    </source>
</evidence>
<evidence type="ECO:0000259" key="20">
    <source>
        <dbReference type="PROSITE" id="PS51383"/>
    </source>
</evidence>
<dbReference type="EMBL" id="AWSA01000082">
    <property type="protein sequence ID" value="EWS99657.1"/>
    <property type="molecule type" value="Genomic_DNA"/>
</dbReference>
<dbReference type="GO" id="GO:0046496">
    <property type="term" value="P:nicotinamide nucleotide metabolic process"/>
    <property type="evidence" value="ECO:0007669"/>
    <property type="project" value="UniProtKB-UniRule"/>
</dbReference>
<evidence type="ECO:0000256" key="16">
    <source>
        <dbReference type="ARBA" id="ARBA00049209"/>
    </source>
</evidence>
<comment type="function">
    <text evidence="18">Catalyzes the epimerization of the S- and R-forms of NAD(P)HX, a damaged form of NAD(P)H that is a result of enzymatic or heat-dependent hydration. This is a prerequisite for the S-specific NAD(P)H-hydrate dehydratase to allow the repair of both epimers of NAD(P)HX.</text>
</comment>
<feature type="domain" description="YjeF N-terminal" evidence="21">
    <location>
        <begin position="10"/>
        <end position="216"/>
    </location>
</feature>
<feature type="binding site" evidence="17">
    <location>
        <position position="447"/>
    </location>
    <ligand>
        <name>AMP</name>
        <dbReference type="ChEBI" id="CHEBI:456215"/>
    </ligand>
</feature>
<dbReference type="PROSITE" id="PS51385">
    <property type="entry name" value="YJEF_N"/>
    <property type="match status" value="1"/>
</dbReference>